<evidence type="ECO:0000313" key="3">
    <source>
        <dbReference type="EMBL" id="SDO51550.1"/>
    </source>
</evidence>
<sequence length="418" mass="43608">MDDLQGLFASLRAATRLERVIRACVVGMEPGERGDAFLTLGDPHATAGDPLRLKVRLRTGTATSADALLNRDVVLRIRTGLRYGFGRGPRIQADVIEVLDVAAEPITAILQREDTLRQMRLEGLRHGPTTWREPQDLRRVMLIASDRGEAFGDVQRALSPFVNTGALIITFVPAIFEGPSAERSLIEAFAGAEAASAVYDAHSITLVVRGGGPPAAFAPLDAVGVARAATRLTNLVTGLGHAGTPETALDAIACRSAATPTAAAVLVRDLLEASATRAEAALAELDAAIEEQVEVPARCALARAAREFDAAVDLCLLEAESRLAEIGRGVETGLMGTVAALSPVGRAPEAPAVPSPVPLQADPATATEACPVMFEATPDGPAFVTAAASLRPGTRLTILLPDGAATVQVEHVTLATQN</sequence>
<proteinExistence type="predicted"/>
<dbReference type="PANTHER" id="PTHR30008">
    <property type="entry name" value="EXODEOXYRIBONUCLEASE 7 LARGE SUBUNIT"/>
    <property type="match status" value="1"/>
</dbReference>
<gene>
    <name evidence="3" type="ORF">SAMN05216360_12519</name>
</gene>
<evidence type="ECO:0000259" key="2">
    <source>
        <dbReference type="Pfam" id="PF02601"/>
    </source>
</evidence>
<reference evidence="4" key="1">
    <citation type="submission" date="2016-10" db="EMBL/GenBank/DDBJ databases">
        <authorList>
            <person name="Varghese N."/>
            <person name="Submissions S."/>
        </authorList>
    </citation>
    <scope>NUCLEOTIDE SEQUENCE [LARGE SCALE GENOMIC DNA]</scope>
    <source>
        <strain evidence="4">BL47</strain>
    </source>
</reference>
<dbReference type="GO" id="GO:0008855">
    <property type="term" value="F:exodeoxyribonuclease VII activity"/>
    <property type="evidence" value="ECO:0007669"/>
    <property type="project" value="InterPro"/>
</dbReference>
<dbReference type="InterPro" id="IPR003753">
    <property type="entry name" value="Exonuc_VII_L"/>
</dbReference>
<dbReference type="Proteomes" id="UP000198704">
    <property type="component" value="Unassembled WGS sequence"/>
</dbReference>
<accession>A0A1H0K723</accession>
<feature type="coiled-coil region" evidence="1">
    <location>
        <begin position="268"/>
        <end position="295"/>
    </location>
</feature>
<evidence type="ECO:0000313" key="4">
    <source>
        <dbReference type="Proteomes" id="UP000198704"/>
    </source>
</evidence>
<feature type="domain" description="Exonuclease VII large subunit C-terminal" evidence="2">
    <location>
        <begin position="134"/>
        <end position="325"/>
    </location>
</feature>
<dbReference type="STRING" id="582672.SAMN05216360_12519"/>
<dbReference type="EMBL" id="FNHS01000025">
    <property type="protein sequence ID" value="SDO51550.1"/>
    <property type="molecule type" value="Genomic_DNA"/>
</dbReference>
<keyword evidence="1" id="KW-0175">Coiled coil</keyword>
<dbReference type="Pfam" id="PF02601">
    <property type="entry name" value="Exonuc_VII_L"/>
    <property type="match status" value="1"/>
</dbReference>
<dbReference type="AlphaFoldDB" id="A0A1H0K723"/>
<dbReference type="GO" id="GO:0006308">
    <property type="term" value="P:DNA catabolic process"/>
    <property type="evidence" value="ECO:0007669"/>
    <property type="project" value="InterPro"/>
</dbReference>
<dbReference type="GO" id="GO:0009318">
    <property type="term" value="C:exodeoxyribonuclease VII complex"/>
    <property type="evidence" value="ECO:0007669"/>
    <property type="project" value="InterPro"/>
</dbReference>
<protein>
    <submittedName>
        <fullName evidence="3">Exodeoxyribonuclease VII large subunit</fullName>
    </submittedName>
</protein>
<dbReference type="PANTHER" id="PTHR30008:SF0">
    <property type="entry name" value="EXODEOXYRIBONUCLEASE 7 LARGE SUBUNIT"/>
    <property type="match status" value="1"/>
</dbReference>
<dbReference type="InterPro" id="IPR020579">
    <property type="entry name" value="Exonuc_VII_lsu_C"/>
</dbReference>
<organism evidence="3 4">
    <name type="scientific">Methylobacterium phyllostachyos</name>
    <dbReference type="NCBI Taxonomy" id="582672"/>
    <lineage>
        <taxon>Bacteria</taxon>
        <taxon>Pseudomonadati</taxon>
        <taxon>Pseudomonadota</taxon>
        <taxon>Alphaproteobacteria</taxon>
        <taxon>Hyphomicrobiales</taxon>
        <taxon>Methylobacteriaceae</taxon>
        <taxon>Methylobacterium</taxon>
    </lineage>
</organism>
<name>A0A1H0K723_9HYPH</name>
<evidence type="ECO:0000256" key="1">
    <source>
        <dbReference type="SAM" id="Coils"/>
    </source>
</evidence>
<keyword evidence="4" id="KW-1185">Reference proteome</keyword>